<sequence length="783" mass="85134">MRGTKDEEKMLSPMFPRLHVNDTEKGGPKAPPRNKMALYEQLSIPSQKLSSGSPCMLPLHPNNGNNLVPSMSTSHGCAYERSAFIPFCNSPANSHVAEKLFSYCSGGGNINGDMASQNKKSVNGTNDQSVNITGKNDQSVNITGTIDQSVSITLTSGTTPKFNLFQSPAFSNLKSVSCNEPGDEKDLRVPTQSVAALTCSKSWHQINLENLPHLNLSFSMPLQNVSDRHKKGTEITVLKEKDYLKNQNQDNAKESRIPDSLERSAPVPSVKGKTVANTLSMADTLSIPSSRVSLKETHSSSDREYRSIAAAGVLKSLNGISSRINQESVTTQEKTILRDMECTGSRGKENASKLQGEPYSRHSFGDDKRSPNEVQNVIESSEERKHGSSQIGHAERCDDVSETSMVDSIVAFTITPDDVVGVIGEKQFWKARRAIINQQRVFSIQVFELHRLIKVQKTIAGSPHLLHEDSLHVGKASLKSSPVKKLPSEYAIEPTPEIVKPKEQSHKPRSNTEFADENAVGGPPLPSANLELNKPVLAPRSNYEPHSGSLPVPMAATNTKPTPWCFPAPGNQWLVPVMSPSEGLVYKPYSGPSPPTPGFMTPVYGSCGPMSLTPGNGDFLNATYGVPASTPPLGQTYFPPYGMPILNQSISGSSMEQMSPFTGPQSKDNQVSVGNMNLVFPHRSSSNMASQTSRVTPRCGGKFQASKESDVQGSTATSPAERVKGNALPLFPTEPTVQASDQSAQTNKEQTRVIKVVPRNPRTATESAAWIFRSIQEERKYYD</sequence>
<dbReference type="GO" id="GO:2000028">
    <property type="term" value="P:regulation of photoperiodism, flowering"/>
    <property type="evidence" value="ECO:0007669"/>
    <property type="project" value="InterPro"/>
</dbReference>
<feature type="region of interest" description="Disordered" evidence="1">
    <location>
        <begin position="1"/>
        <end position="33"/>
    </location>
</feature>
<dbReference type="AlphaFoldDB" id="A0AAV8STW5"/>
<evidence type="ECO:0000313" key="3">
    <source>
        <dbReference type="Proteomes" id="UP001159364"/>
    </source>
</evidence>
<proteinExistence type="predicted"/>
<dbReference type="PANTHER" id="PTHR34281">
    <property type="entry name" value="PROTEIN EARLY FLOWERING 3"/>
    <property type="match status" value="1"/>
</dbReference>
<organism evidence="2 3">
    <name type="scientific">Erythroxylum novogranatense</name>
    <dbReference type="NCBI Taxonomy" id="1862640"/>
    <lineage>
        <taxon>Eukaryota</taxon>
        <taxon>Viridiplantae</taxon>
        <taxon>Streptophyta</taxon>
        <taxon>Embryophyta</taxon>
        <taxon>Tracheophyta</taxon>
        <taxon>Spermatophyta</taxon>
        <taxon>Magnoliopsida</taxon>
        <taxon>eudicotyledons</taxon>
        <taxon>Gunneridae</taxon>
        <taxon>Pentapetalae</taxon>
        <taxon>rosids</taxon>
        <taxon>fabids</taxon>
        <taxon>Malpighiales</taxon>
        <taxon>Erythroxylaceae</taxon>
        <taxon>Erythroxylum</taxon>
    </lineage>
</organism>
<reference evidence="2 3" key="1">
    <citation type="submission" date="2021-09" db="EMBL/GenBank/DDBJ databases">
        <title>Genomic insights and catalytic innovation underlie evolution of tropane alkaloids biosynthesis.</title>
        <authorList>
            <person name="Wang Y.-J."/>
            <person name="Tian T."/>
            <person name="Huang J.-P."/>
            <person name="Huang S.-X."/>
        </authorList>
    </citation>
    <scope>NUCLEOTIDE SEQUENCE [LARGE SCALE GENOMIC DNA]</scope>
    <source>
        <strain evidence="2">KIB-2018</strain>
        <tissue evidence="2">Leaf</tissue>
    </source>
</reference>
<comment type="caution">
    <text evidence="2">The sequence shown here is derived from an EMBL/GenBank/DDBJ whole genome shotgun (WGS) entry which is preliminary data.</text>
</comment>
<feature type="region of interest" description="Disordered" evidence="1">
    <location>
        <begin position="682"/>
        <end position="723"/>
    </location>
</feature>
<accession>A0AAV8STW5</accession>
<dbReference type="EMBL" id="JAIWQS010000009">
    <property type="protein sequence ID" value="KAJ8755736.1"/>
    <property type="molecule type" value="Genomic_DNA"/>
</dbReference>
<dbReference type="PANTHER" id="PTHR34281:SF7">
    <property type="entry name" value="PROTEIN EARLY FLOWERING 3"/>
    <property type="match status" value="1"/>
</dbReference>
<feature type="region of interest" description="Disordered" evidence="1">
    <location>
        <begin position="246"/>
        <end position="271"/>
    </location>
</feature>
<name>A0AAV8STW5_9ROSI</name>
<feature type="compositionally biased region" description="Basic and acidic residues" evidence="1">
    <location>
        <begin position="251"/>
        <end position="262"/>
    </location>
</feature>
<dbReference type="Proteomes" id="UP001159364">
    <property type="component" value="Linkage Group LG09"/>
</dbReference>
<protein>
    <submittedName>
        <fullName evidence="2">Uncharacterized protein</fullName>
    </submittedName>
</protein>
<feature type="compositionally biased region" description="Basic and acidic residues" evidence="1">
    <location>
        <begin position="341"/>
        <end position="351"/>
    </location>
</feature>
<feature type="compositionally biased region" description="Basic and acidic residues" evidence="1">
    <location>
        <begin position="1"/>
        <end position="10"/>
    </location>
</feature>
<feature type="region of interest" description="Disordered" evidence="1">
    <location>
        <begin position="341"/>
        <end position="399"/>
    </location>
</feature>
<evidence type="ECO:0000256" key="1">
    <source>
        <dbReference type="SAM" id="MobiDB-lite"/>
    </source>
</evidence>
<evidence type="ECO:0000313" key="2">
    <source>
        <dbReference type="EMBL" id="KAJ8755736.1"/>
    </source>
</evidence>
<gene>
    <name evidence="2" type="ORF">K2173_024280</name>
</gene>
<dbReference type="InterPro" id="IPR039319">
    <property type="entry name" value="ELF3-like"/>
</dbReference>
<feature type="compositionally biased region" description="Polar residues" evidence="1">
    <location>
        <begin position="683"/>
        <end position="695"/>
    </location>
</feature>
<keyword evidence="3" id="KW-1185">Reference proteome</keyword>
<feature type="region of interest" description="Disordered" evidence="1">
    <location>
        <begin position="490"/>
        <end position="530"/>
    </location>
</feature>
<feature type="compositionally biased region" description="Basic and acidic residues" evidence="1">
    <location>
        <begin position="359"/>
        <end position="371"/>
    </location>
</feature>